<keyword evidence="3" id="KW-1185">Reference proteome</keyword>
<keyword evidence="1" id="KW-0732">Signal</keyword>
<dbReference type="RefSeq" id="WP_009193711.1">
    <property type="nucleotide sequence ID" value="NZ_AODQ01000004.1"/>
</dbReference>
<sequence>MNLKTYSICLLPLLLLITACGGNSNSQDNRNQDKDFLPRASLVPYELLVVMDSAQWRGVLGEAIRDVFTEPVQGLPQEEPHFKVRYITPQGLKGFNKRYPNILFAFTLDKRSQASEMLRSMFSEQSLEQIRQDEQRYRLSRKDEFARGQEVMYLFGQTEDQLVSRIYTNKENLLNHFLTVERQRYMRDYANVRVTQSLSNSLASEYGFKMNFPAGYQVAKQDTNFVWIRLLDNKVDKSVWVTWKPYTDQSIFQRDNLMNYRNQVVRNYIWGSDSSTYMRLETQLPVEVRQVNFNGRYGVEARGLWRLEKMVMGGPFLGYAFVDEATNRVYYIEGFTYAPGQDKRLAMSELEAILWSFTKTAPKNIQ</sequence>
<dbReference type="AlphaFoldDB" id="M7N7F6"/>
<evidence type="ECO:0000313" key="3">
    <source>
        <dbReference type="Proteomes" id="UP000011910"/>
    </source>
</evidence>
<evidence type="ECO:0008006" key="4">
    <source>
        <dbReference type="Google" id="ProtNLM"/>
    </source>
</evidence>
<name>M7N7F6_9BACT</name>
<proteinExistence type="predicted"/>
<dbReference type="PROSITE" id="PS51257">
    <property type="entry name" value="PROKAR_LIPOPROTEIN"/>
    <property type="match status" value="1"/>
</dbReference>
<evidence type="ECO:0000313" key="2">
    <source>
        <dbReference type="EMBL" id="EMR04543.1"/>
    </source>
</evidence>
<feature type="signal peptide" evidence="1">
    <location>
        <begin position="1"/>
        <end position="21"/>
    </location>
</feature>
<feature type="chain" id="PRO_5004081978" description="DUF4837 domain-containing protein" evidence="1">
    <location>
        <begin position="22"/>
        <end position="366"/>
    </location>
</feature>
<dbReference type="EMBL" id="AODQ01000004">
    <property type="protein sequence ID" value="EMR04543.1"/>
    <property type="molecule type" value="Genomic_DNA"/>
</dbReference>
<dbReference type="STRING" id="1279009.ADICEAN_00301"/>
<organism evidence="2 3">
    <name type="scientific">Cesiribacter andamanensis AMV16</name>
    <dbReference type="NCBI Taxonomy" id="1279009"/>
    <lineage>
        <taxon>Bacteria</taxon>
        <taxon>Pseudomonadati</taxon>
        <taxon>Bacteroidota</taxon>
        <taxon>Cytophagia</taxon>
        <taxon>Cytophagales</taxon>
        <taxon>Cesiribacteraceae</taxon>
        <taxon>Cesiribacter</taxon>
    </lineage>
</organism>
<dbReference type="Proteomes" id="UP000011910">
    <property type="component" value="Unassembled WGS sequence"/>
</dbReference>
<protein>
    <recommendedName>
        <fullName evidence="4">DUF4837 domain-containing protein</fullName>
    </recommendedName>
</protein>
<evidence type="ECO:0000256" key="1">
    <source>
        <dbReference type="SAM" id="SignalP"/>
    </source>
</evidence>
<reference evidence="2 3" key="1">
    <citation type="journal article" date="2013" name="Genome Announc.">
        <title>Draft Genome Sequence of Cesiribacter andamanensis Strain AMV16T, Isolated from a Soil Sample from a Mud Volcano in the Andaman Islands, India.</title>
        <authorList>
            <person name="Shivaji S."/>
            <person name="Ara S."/>
            <person name="Begum Z."/>
            <person name="Srinivas T.N."/>
            <person name="Singh A."/>
            <person name="Kumar Pinnaka A."/>
        </authorList>
    </citation>
    <scope>NUCLEOTIDE SEQUENCE [LARGE SCALE GENOMIC DNA]</scope>
    <source>
        <strain evidence="2 3">AMV16</strain>
    </source>
</reference>
<comment type="caution">
    <text evidence="2">The sequence shown here is derived from an EMBL/GenBank/DDBJ whole genome shotgun (WGS) entry which is preliminary data.</text>
</comment>
<dbReference type="Pfam" id="PF16125">
    <property type="entry name" value="DUF4837"/>
    <property type="match status" value="1"/>
</dbReference>
<dbReference type="OrthoDB" id="1115230at2"/>
<gene>
    <name evidence="2" type="ORF">ADICEAN_00301</name>
</gene>
<accession>M7N7F6</accession>
<dbReference type="InterPro" id="IPR032286">
    <property type="entry name" value="DUF4837"/>
</dbReference>
<dbReference type="eggNOG" id="COG0322">
    <property type="taxonomic scope" value="Bacteria"/>
</dbReference>